<dbReference type="InterPro" id="IPR003674">
    <property type="entry name" value="Oligo_trans_STT3"/>
</dbReference>
<comment type="pathway">
    <text evidence="4">Protein modification; protein glycosylation.</text>
</comment>
<evidence type="ECO:0000256" key="8">
    <source>
        <dbReference type="ARBA" id="ARBA00022679"/>
    </source>
</evidence>
<gene>
    <name evidence="19" type="ORF">BSAL_76980</name>
</gene>
<evidence type="ECO:0000256" key="1">
    <source>
        <dbReference type="ARBA" id="ARBA00001936"/>
    </source>
</evidence>
<comment type="cofactor">
    <cofactor evidence="2">
        <name>Mg(2+)</name>
        <dbReference type="ChEBI" id="CHEBI:18420"/>
    </cofactor>
</comment>
<feature type="transmembrane region" description="Helical" evidence="17">
    <location>
        <begin position="99"/>
        <end position="120"/>
    </location>
</feature>
<evidence type="ECO:0000256" key="14">
    <source>
        <dbReference type="ARBA" id="ARBA00023211"/>
    </source>
</evidence>
<proteinExistence type="inferred from homology"/>
<evidence type="ECO:0000256" key="7">
    <source>
        <dbReference type="ARBA" id="ARBA00022676"/>
    </source>
</evidence>
<feature type="region of interest" description="Disordered" evidence="16">
    <location>
        <begin position="1"/>
        <end position="22"/>
    </location>
</feature>
<evidence type="ECO:0000256" key="12">
    <source>
        <dbReference type="ARBA" id="ARBA00022989"/>
    </source>
</evidence>
<comment type="subcellular location">
    <subcellularLocation>
        <location evidence="3">Endomembrane system</location>
        <topology evidence="3">Multi-pass membrane protein</topology>
    </subcellularLocation>
</comment>
<accession>A0A0S4J361</accession>
<dbReference type="EC" id="2.4.99.18" evidence="6"/>
<evidence type="ECO:0000313" key="20">
    <source>
        <dbReference type="Proteomes" id="UP000051952"/>
    </source>
</evidence>
<protein>
    <recommendedName>
        <fullName evidence="6">dolichyl-diphosphooligosaccharide--protein glycotransferase</fullName>
        <ecNumber evidence="6">2.4.99.18</ecNumber>
    </recommendedName>
</protein>
<keyword evidence="11" id="KW-0460">Magnesium</keyword>
<dbReference type="Proteomes" id="UP000051952">
    <property type="component" value="Unassembled WGS sequence"/>
</dbReference>
<evidence type="ECO:0000259" key="18">
    <source>
        <dbReference type="Pfam" id="PF02516"/>
    </source>
</evidence>
<comment type="cofactor">
    <cofactor evidence="1">
        <name>Mn(2+)</name>
        <dbReference type="ChEBI" id="CHEBI:29035"/>
    </cofactor>
</comment>
<dbReference type="Pfam" id="PF02516">
    <property type="entry name" value="STT3"/>
    <property type="match status" value="1"/>
</dbReference>
<feature type="non-terminal residue" evidence="19">
    <location>
        <position position="246"/>
    </location>
</feature>
<evidence type="ECO:0000256" key="4">
    <source>
        <dbReference type="ARBA" id="ARBA00004922"/>
    </source>
</evidence>
<dbReference type="InterPro" id="IPR048307">
    <property type="entry name" value="STT3_N"/>
</dbReference>
<keyword evidence="14" id="KW-0464">Manganese</keyword>
<dbReference type="GO" id="GO:0016020">
    <property type="term" value="C:membrane"/>
    <property type="evidence" value="ECO:0007669"/>
    <property type="project" value="InterPro"/>
</dbReference>
<evidence type="ECO:0000256" key="6">
    <source>
        <dbReference type="ARBA" id="ARBA00012605"/>
    </source>
</evidence>
<organism evidence="19 20">
    <name type="scientific">Bodo saltans</name>
    <name type="common">Flagellated protozoan</name>
    <dbReference type="NCBI Taxonomy" id="75058"/>
    <lineage>
        <taxon>Eukaryota</taxon>
        <taxon>Discoba</taxon>
        <taxon>Euglenozoa</taxon>
        <taxon>Kinetoplastea</taxon>
        <taxon>Metakinetoplastina</taxon>
        <taxon>Eubodonida</taxon>
        <taxon>Bodonidae</taxon>
        <taxon>Bodo</taxon>
    </lineage>
</organism>
<comment type="catalytic activity">
    <reaction evidence="15">
        <text>a di-trans,poly-cis-dolichyl diphosphooligosaccharide + L-asparaginyl-[protein] = N(4)-(oligosaccharide-(1-&gt;4)-N-acetyl-beta-D-glucosaminyl-(1-&gt;4)-N-acetyl-beta-D-glucosaminyl)-L-asparaginyl-[protein] + a di-trans,poly-cis-dolichyl diphosphate + H(+)</text>
        <dbReference type="Rhea" id="RHEA:22980"/>
        <dbReference type="Rhea" id="RHEA-COMP:12804"/>
        <dbReference type="Rhea" id="RHEA-COMP:12805"/>
        <dbReference type="Rhea" id="RHEA-COMP:19506"/>
        <dbReference type="Rhea" id="RHEA-COMP:19509"/>
        <dbReference type="ChEBI" id="CHEBI:15378"/>
        <dbReference type="ChEBI" id="CHEBI:50347"/>
        <dbReference type="ChEBI" id="CHEBI:57497"/>
        <dbReference type="ChEBI" id="CHEBI:57570"/>
        <dbReference type="ChEBI" id="CHEBI:132529"/>
        <dbReference type="EC" id="2.4.99.18"/>
    </reaction>
</comment>
<keyword evidence="9 17" id="KW-0812">Transmembrane</keyword>
<name>A0A0S4J361_BODSA</name>
<dbReference type="AlphaFoldDB" id="A0A0S4J361"/>
<sequence length="246" mass="27916">MGVRNDTHTHNSAPQKQENVHTRELNVDHTQLSATETRKCSHKRAQCRHFFLTSEAHSCLSFCHSSCAPLFSWKKIKYKELGPKHSMVSSRSLFGVRYVPLWLVSLLLLIPQAAVLLYSLNNAYRIRTHALTEYGMVIHEFDPWFNYRATQYLSKNGWQRKKVTKLMYSWYPLGRPVGTTIYPGLQLTSVAIHRVLRWLGPAYRMTLNDICCTLPCWGGAAATLLVALLTYETTGSRSAAVISAGV</sequence>
<evidence type="ECO:0000256" key="2">
    <source>
        <dbReference type="ARBA" id="ARBA00001946"/>
    </source>
</evidence>
<dbReference type="GO" id="GO:0012505">
    <property type="term" value="C:endomembrane system"/>
    <property type="evidence" value="ECO:0007669"/>
    <property type="project" value="UniProtKB-SubCell"/>
</dbReference>
<dbReference type="VEuPathDB" id="TriTrypDB:BSAL_76980"/>
<evidence type="ECO:0000256" key="3">
    <source>
        <dbReference type="ARBA" id="ARBA00004127"/>
    </source>
</evidence>
<keyword evidence="10" id="KW-0479">Metal-binding</keyword>
<evidence type="ECO:0000256" key="16">
    <source>
        <dbReference type="SAM" id="MobiDB-lite"/>
    </source>
</evidence>
<evidence type="ECO:0000256" key="9">
    <source>
        <dbReference type="ARBA" id="ARBA00022692"/>
    </source>
</evidence>
<evidence type="ECO:0000256" key="5">
    <source>
        <dbReference type="ARBA" id="ARBA00010810"/>
    </source>
</evidence>
<keyword evidence="12 17" id="KW-1133">Transmembrane helix</keyword>
<keyword evidence="20" id="KW-1185">Reference proteome</keyword>
<dbReference type="EMBL" id="CYKH01000733">
    <property type="protein sequence ID" value="CUG28678.1"/>
    <property type="molecule type" value="Genomic_DNA"/>
</dbReference>
<dbReference type="PANTHER" id="PTHR13872:SF1">
    <property type="entry name" value="DOLICHYL-DIPHOSPHOOLIGOSACCHARIDE--PROTEIN GLYCOSYLTRANSFERASE SUBUNIT STT3B"/>
    <property type="match status" value="1"/>
</dbReference>
<evidence type="ECO:0000256" key="17">
    <source>
        <dbReference type="SAM" id="Phobius"/>
    </source>
</evidence>
<dbReference type="UniPathway" id="UPA00378"/>
<keyword evidence="13 17" id="KW-0472">Membrane</keyword>
<evidence type="ECO:0000313" key="19">
    <source>
        <dbReference type="EMBL" id="CUG28678.1"/>
    </source>
</evidence>
<keyword evidence="8 19" id="KW-0808">Transferase</keyword>
<evidence type="ECO:0000256" key="13">
    <source>
        <dbReference type="ARBA" id="ARBA00023136"/>
    </source>
</evidence>
<feature type="domain" description="Oligosaccharyl transferase STT3 N-terminal" evidence="18">
    <location>
        <begin position="122"/>
        <end position="244"/>
    </location>
</feature>
<evidence type="ECO:0000256" key="15">
    <source>
        <dbReference type="ARBA" id="ARBA00048829"/>
    </source>
</evidence>
<dbReference type="PANTHER" id="PTHR13872">
    <property type="entry name" value="DOLICHYL-DIPHOSPHOOLIGOSACCHARIDE--PROTEIN GLYCOSYLTRANSFERASE SUBUNIT"/>
    <property type="match status" value="1"/>
</dbReference>
<reference evidence="20" key="1">
    <citation type="submission" date="2015-09" db="EMBL/GenBank/DDBJ databases">
        <authorList>
            <consortium name="Pathogen Informatics"/>
        </authorList>
    </citation>
    <scope>NUCLEOTIDE SEQUENCE [LARGE SCALE GENOMIC DNA]</scope>
    <source>
        <strain evidence="20">Lake Konstanz</strain>
    </source>
</reference>
<comment type="similarity">
    <text evidence="5">Belongs to the STT3 family.</text>
</comment>
<dbReference type="GO" id="GO:0004579">
    <property type="term" value="F:dolichyl-diphosphooligosaccharide-protein glycotransferase activity"/>
    <property type="evidence" value="ECO:0007669"/>
    <property type="project" value="UniProtKB-EC"/>
</dbReference>
<evidence type="ECO:0000256" key="11">
    <source>
        <dbReference type="ARBA" id="ARBA00022842"/>
    </source>
</evidence>
<dbReference type="OrthoDB" id="10261066at2759"/>
<dbReference type="GO" id="GO:0046872">
    <property type="term" value="F:metal ion binding"/>
    <property type="evidence" value="ECO:0007669"/>
    <property type="project" value="UniProtKB-KW"/>
</dbReference>
<evidence type="ECO:0000256" key="10">
    <source>
        <dbReference type="ARBA" id="ARBA00022723"/>
    </source>
</evidence>
<keyword evidence="7" id="KW-0328">Glycosyltransferase</keyword>